<protein>
    <submittedName>
        <fullName evidence="1">Uncharacterized protein</fullName>
    </submittedName>
</protein>
<accession>A0ABU7DJT4</accession>
<reference evidence="1 2" key="1">
    <citation type="submission" date="2021-06" db="EMBL/GenBank/DDBJ databases">
        <authorList>
            <person name="Palmer J.M."/>
        </authorList>
    </citation>
    <scope>NUCLEOTIDE SEQUENCE [LARGE SCALE GENOMIC DNA]</scope>
    <source>
        <strain evidence="1 2">CL_MEX2019</strain>
        <tissue evidence="1">Muscle</tissue>
    </source>
</reference>
<proteinExistence type="predicted"/>
<dbReference type="EMBL" id="JAHUTJ010025420">
    <property type="protein sequence ID" value="MED6274003.1"/>
    <property type="molecule type" value="Genomic_DNA"/>
</dbReference>
<evidence type="ECO:0000313" key="2">
    <source>
        <dbReference type="Proteomes" id="UP001352852"/>
    </source>
</evidence>
<dbReference type="Proteomes" id="UP001352852">
    <property type="component" value="Unassembled WGS sequence"/>
</dbReference>
<keyword evidence="2" id="KW-1185">Reference proteome</keyword>
<name>A0ABU7DJT4_9TELE</name>
<evidence type="ECO:0000313" key="1">
    <source>
        <dbReference type="EMBL" id="MED6274003.1"/>
    </source>
</evidence>
<organism evidence="1 2">
    <name type="scientific">Characodon lateralis</name>
    <dbReference type="NCBI Taxonomy" id="208331"/>
    <lineage>
        <taxon>Eukaryota</taxon>
        <taxon>Metazoa</taxon>
        <taxon>Chordata</taxon>
        <taxon>Craniata</taxon>
        <taxon>Vertebrata</taxon>
        <taxon>Euteleostomi</taxon>
        <taxon>Actinopterygii</taxon>
        <taxon>Neopterygii</taxon>
        <taxon>Teleostei</taxon>
        <taxon>Neoteleostei</taxon>
        <taxon>Acanthomorphata</taxon>
        <taxon>Ovalentaria</taxon>
        <taxon>Atherinomorphae</taxon>
        <taxon>Cyprinodontiformes</taxon>
        <taxon>Goodeidae</taxon>
        <taxon>Characodon</taxon>
    </lineage>
</organism>
<comment type="caution">
    <text evidence="1">The sequence shown here is derived from an EMBL/GenBank/DDBJ whole genome shotgun (WGS) entry which is preliminary data.</text>
</comment>
<gene>
    <name evidence="1" type="ORF">CHARACLAT_012087</name>
</gene>
<sequence length="69" mass="7665">MTTRLYKCKEKSGERYLLRPCSLVYAWKRLSVVLSGHQLSFQTARSVLSSQHFTGFPSEVPGADGAGTE</sequence>